<protein>
    <submittedName>
        <fullName evidence="2">Uncharacterized protein</fullName>
    </submittedName>
</protein>
<dbReference type="EMBL" id="BDGG01000001">
    <property type="protein sequence ID" value="GAU90297.1"/>
    <property type="molecule type" value="Genomic_DNA"/>
</dbReference>
<dbReference type="AlphaFoldDB" id="A0A1D1UST8"/>
<accession>A0A1D1UST8</accession>
<sequence length="337" mass="37585">MAVIAGNEPASKKRRLEEDAKGSSFKKKGKAIEELVVPKEEEEALFQKMQLQNTPSLNLNTIPSLPVHKDSGGTILSSQYWRNQTRSGEKLNFTVDNVSNVVLESLPTLSEDVHESKELLADSATYAWMLLEHLLGGKKAISRTFAYTSSGTCPIERKEIVRIVVKLCDAVVEHMERTFSLANKEVIRAKALSMLLPILNTPYNHMRGYNGRARFPSDESLRQLLKGNSYPESGMEQIADGFDFSLDENMLELSGELYKEDDEKLTVVSRWGRFAMDIVAELVGGIEALNRVQEETAGKMLALIGEDVLEAIWKRAQSTFGKKAGPPLTDFRVFVGD</sequence>
<dbReference type="Proteomes" id="UP000186922">
    <property type="component" value="Unassembled WGS sequence"/>
</dbReference>
<proteinExistence type="predicted"/>
<evidence type="ECO:0000313" key="3">
    <source>
        <dbReference type="Proteomes" id="UP000186922"/>
    </source>
</evidence>
<name>A0A1D1UST8_RAMVA</name>
<organism evidence="2 3">
    <name type="scientific">Ramazzottius varieornatus</name>
    <name type="common">Water bear</name>
    <name type="synonym">Tardigrade</name>
    <dbReference type="NCBI Taxonomy" id="947166"/>
    <lineage>
        <taxon>Eukaryota</taxon>
        <taxon>Metazoa</taxon>
        <taxon>Ecdysozoa</taxon>
        <taxon>Tardigrada</taxon>
        <taxon>Eutardigrada</taxon>
        <taxon>Parachela</taxon>
        <taxon>Hypsibioidea</taxon>
        <taxon>Ramazzottiidae</taxon>
        <taxon>Ramazzottius</taxon>
    </lineage>
</organism>
<evidence type="ECO:0000256" key="1">
    <source>
        <dbReference type="SAM" id="MobiDB-lite"/>
    </source>
</evidence>
<keyword evidence="3" id="KW-1185">Reference proteome</keyword>
<gene>
    <name evidence="2" type="primary">RvY_02734</name>
    <name evidence="2" type="synonym">RvY_02734.1</name>
    <name evidence="2" type="ORF">RvY_02734-1</name>
</gene>
<feature type="region of interest" description="Disordered" evidence="1">
    <location>
        <begin position="1"/>
        <end position="23"/>
    </location>
</feature>
<comment type="caution">
    <text evidence="2">The sequence shown here is derived from an EMBL/GenBank/DDBJ whole genome shotgun (WGS) entry which is preliminary data.</text>
</comment>
<evidence type="ECO:0000313" key="2">
    <source>
        <dbReference type="EMBL" id="GAU90297.1"/>
    </source>
</evidence>
<reference evidence="2 3" key="1">
    <citation type="journal article" date="2016" name="Nat. Commun.">
        <title>Extremotolerant tardigrade genome and improved radiotolerance of human cultured cells by tardigrade-unique protein.</title>
        <authorList>
            <person name="Hashimoto T."/>
            <person name="Horikawa D.D."/>
            <person name="Saito Y."/>
            <person name="Kuwahara H."/>
            <person name="Kozuka-Hata H."/>
            <person name="Shin-I T."/>
            <person name="Minakuchi Y."/>
            <person name="Ohishi K."/>
            <person name="Motoyama A."/>
            <person name="Aizu T."/>
            <person name="Enomoto A."/>
            <person name="Kondo K."/>
            <person name="Tanaka S."/>
            <person name="Hara Y."/>
            <person name="Koshikawa S."/>
            <person name="Sagara H."/>
            <person name="Miura T."/>
            <person name="Yokobori S."/>
            <person name="Miyagawa K."/>
            <person name="Suzuki Y."/>
            <person name="Kubo T."/>
            <person name="Oyama M."/>
            <person name="Kohara Y."/>
            <person name="Fujiyama A."/>
            <person name="Arakawa K."/>
            <person name="Katayama T."/>
            <person name="Toyoda A."/>
            <person name="Kunieda T."/>
        </authorList>
    </citation>
    <scope>NUCLEOTIDE SEQUENCE [LARGE SCALE GENOMIC DNA]</scope>
    <source>
        <strain evidence="2 3">YOKOZUNA-1</strain>
    </source>
</reference>